<name>A0A0F9LHP6_9ZZZZ</name>
<dbReference type="Pfam" id="PF19328">
    <property type="entry name" value="DAP_DH_C"/>
    <property type="match status" value="1"/>
</dbReference>
<sequence length="342" mass="37881">MNKKFDIVQVGLGPMGKLIAQLILKRKNLNLVGAIDVDPHIKDKKLNEILDIKKEPLTNIRVSSDLESAISSIRVDIVIIATSSSLKKVAPLIKQAVKKGCNVISICEELSYPDHFYPKLSEELDALAKYKQVTIVGTGINPGYLMDLLPIVMTAPCQSVESIKVTRMMNSAKRRVSFQRKIGTGLTPEEFHKKISQKEITGHVGLTQSIQMITTALGLEYDEITEYPVREILAEEEFITSYEEKVPKGCVCGLQSKALAKKGDKEIITLEFKAFSGNHEEYDSIKIEGIPNIYQKIIGGVHGDLGTSAMVVNLIPKVFDARPGLLTMNALPVPCYTENIWK</sequence>
<dbReference type="InterPro" id="IPR036291">
    <property type="entry name" value="NAD(P)-bd_dom_sf"/>
</dbReference>
<evidence type="ECO:0000259" key="4">
    <source>
        <dbReference type="Pfam" id="PF19328"/>
    </source>
</evidence>
<organism evidence="5">
    <name type="scientific">marine sediment metagenome</name>
    <dbReference type="NCBI Taxonomy" id="412755"/>
    <lineage>
        <taxon>unclassified sequences</taxon>
        <taxon>metagenomes</taxon>
        <taxon>ecological metagenomes</taxon>
    </lineage>
</organism>
<evidence type="ECO:0000256" key="1">
    <source>
        <dbReference type="ARBA" id="ARBA00022857"/>
    </source>
</evidence>
<dbReference type="Gene3D" id="3.40.50.720">
    <property type="entry name" value="NAD(P)-binding Rossmann-like Domain"/>
    <property type="match status" value="1"/>
</dbReference>
<proteinExistence type="predicted"/>
<reference evidence="5" key="1">
    <citation type="journal article" date="2015" name="Nature">
        <title>Complex archaea that bridge the gap between prokaryotes and eukaryotes.</title>
        <authorList>
            <person name="Spang A."/>
            <person name="Saw J.H."/>
            <person name="Jorgensen S.L."/>
            <person name="Zaremba-Niedzwiedzka K."/>
            <person name="Martijn J."/>
            <person name="Lind A.E."/>
            <person name="van Eijk R."/>
            <person name="Schleper C."/>
            <person name="Guy L."/>
            <person name="Ettema T.J."/>
        </authorList>
    </citation>
    <scope>NUCLEOTIDE SEQUENCE</scope>
</reference>
<gene>
    <name evidence="5" type="ORF">LCGC14_1507840</name>
</gene>
<evidence type="ECO:0000313" key="5">
    <source>
        <dbReference type="EMBL" id="KKM63795.1"/>
    </source>
</evidence>
<evidence type="ECO:0000259" key="3">
    <source>
        <dbReference type="Pfam" id="PF01113"/>
    </source>
</evidence>
<dbReference type="EMBL" id="LAZR01011031">
    <property type="protein sequence ID" value="KKM63795.1"/>
    <property type="molecule type" value="Genomic_DNA"/>
</dbReference>
<dbReference type="AlphaFoldDB" id="A0A0F9LHP6"/>
<dbReference type="CDD" id="cd24146">
    <property type="entry name" value="nat-AmDH_N_like"/>
    <property type="match status" value="1"/>
</dbReference>
<feature type="domain" description="2,4-diaminopentanoate dehydrogenase C-terminal" evidence="4">
    <location>
        <begin position="144"/>
        <end position="335"/>
    </location>
</feature>
<dbReference type="SUPFAM" id="SSF51735">
    <property type="entry name" value="NAD(P)-binding Rossmann-fold domains"/>
    <property type="match status" value="1"/>
</dbReference>
<protein>
    <submittedName>
        <fullName evidence="5">Uncharacterized protein</fullName>
    </submittedName>
</protein>
<feature type="domain" description="Dihydrodipicolinate reductase N-terminal" evidence="3">
    <location>
        <begin position="10"/>
        <end position="104"/>
    </location>
</feature>
<dbReference type="GO" id="GO:0008839">
    <property type="term" value="F:4-hydroxy-tetrahydrodipicolinate reductase"/>
    <property type="evidence" value="ECO:0007669"/>
    <property type="project" value="InterPro"/>
</dbReference>
<dbReference type="Pfam" id="PF01113">
    <property type="entry name" value="DapB_N"/>
    <property type="match status" value="1"/>
</dbReference>
<accession>A0A0F9LHP6</accession>
<comment type="caution">
    <text evidence="5">The sequence shown here is derived from an EMBL/GenBank/DDBJ whole genome shotgun (WGS) entry which is preliminary data.</text>
</comment>
<keyword evidence="1" id="KW-0521">NADP</keyword>
<dbReference type="InterPro" id="IPR045760">
    <property type="entry name" value="DAP_DH_C"/>
</dbReference>
<dbReference type="InterPro" id="IPR000846">
    <property type="entry name" value="DapB_N"/>
</dbReference>
<dbReference type="GO" id="GO:0009089">
    <property type="term" value="P:lysine biosynthetic process via diaminopimelate"/>
    <property type="evidence" value="ECO:0007669"/>
    <property type="project" value="InterPro"/>
</dbReference>
<evidence type="ECO:0000256" key="2">
    <source>
        <dbReference type="ARBA" id="ARBA00023002"/>
    </source>
</evidence>
<keyword evidence="2" id="KW-0560">Oxidoreductase</keyword>